<dbReference type="AlphaFoldDB" id="A0A223P172"/>
<dbReference type="Pfam" id="PF00128">
    <property type="entry name" value="Alpha-amylase"/>
    <property type="match status" value="1"/>
</dbReference>
<dbReference type="PANTHER" id="PTHR10357">
    <property type="entry name" value="ALPHA-AMYLASE FAMILY MEMBER"/>
    <property type="match status" value="1"/>
</dbReference>
<dbReference type="Proteomes" id="UP000215002">
    <property type="component" value="Chromosome"/>
</dbReference>
<feature type="signal peptide" evidence="1">
    <location>
        <begin position="1"/>
        <end position="29"/>
    </location>
</feature>
<dbReference type="GO" id="GO:0004556">
    <property type="term" value="F:alpha-amylase activity"/>
    <property type="evidence" value="ECO:0007669"/>
    <property type="project" value="TreeGrafter"/>
</dbReference>
<proteinExistence type="predicted"/>
<organism evidence="3 4">
    <name type="scientific">Mucilaginibacter xinganensis</name>
    <dbReference type="NCBI Taxonomy" id="1234841"/>
    <lineage>
        <taxon>Bacteria</taxon>
        <taxon>Pseudomonadati</taxon>
        <taxon>Bacteroidota</taxon>
        <taxon>Sphingobacteriia</taxon>
        <taxon>Sphingobacteriales</taxon>
        <taxon>Sphingobacteriaceae</taxon>
        <taxon>Mucilaginibacter</taxon>
    </lineage>
</organism>
<gene>
    <name evidence="3" type="ORF">MuYL_3693</name>
</gene>
<evidence type="ECO:0000313" key="4">
    <source>
        <dbReference type="Proteomes" id="UP000215002"/>
    </source>
</evidence>
<sequence length="607" mass="68752">MLSDKTGKFVMLVWAMLMPCLTFSQSAHPAKKRKMEQPSTDHKLIIYQLVPRLFGNTKTVNKQYGTIEENGSGKFNDISDKALQAIKSMGFSHVWFTGVIEHATMTDYSAFGIKADDPDIVKGRAGSPYAIKDYYDVDPDLAVDVKNRMAEYEALIKRTHVNGLKVIMDCVPNHVARTYSSDVKPAGVRDFGQDDDTTQAFSAKNDFYYIPAQRFVVPSGYNPGGDEFKSPLKDGKFDEHPAKATGNDVFSASPSINDWFETMKLNYGVDYQNNHAQHFTPTPPLWNKMYDILDFWAAKGVDAFRCDMVEMVPFEFWGWVIPKLKTKYPDLVFIGEAYNSSLYKKYIETGKFDYLYDKVGLYDAIKRLTRNEANATTWDINHVWHNDSNGIDQHMLRFMENHDEQRIASADFAGNPWLAVPGMIVSATLSTGPVMVYFGQEVGEPAKGAEGFSGNDGRSSIFDYWGVPEHQKWLNNAKFDGGQLSADQKKLRDFYGRLLNAVHSNDALRTGNFYELMVNNERQPGFNTRLYIFLRYTGKQRILVITNFNRNEQTLTVKLPDDLLKQLNLSGAKEFKDLLSGTNYNTTNINNGIELTLPASSGMLLEF</sequence>
<feature type="domain" description="Glycosyl hydrolase family 13 catalytic" evidence="2">
    <location>
        <begin position="48"/>
        <end position="478"/>
    </location>
</feature>
<accession>A0A223P172</accession>
<evidence type="ECO:0000313" key="3">
    <source>
        <dbReference type="EMBL" id="ASU35578.1"/>
    </source>
</evidence>
<keyword evidence="4" id="KW-1185">Reference proteome</keyword>
<keyword evidence="1" id="KW-0732">Signal</keyword>
<dbReference type="SUPFAM" id="SSF51011">
    <property type="entry name" value="Glycosyl hydrolase domain"/>
    <property type="match status" value="1"/>
</dbReference>
<dbReference type="SUPFAM" id="SSF51445">
    <property type="entry name" value="(Trans)glycosidases"/>
    <property type="match status" value="1"/>
</dbReference>
<evidence type="ECO:0000259" key="2">
    <source>
        <dbReference type="SMART" id="SM00642"/>
    </source>
</evidence>
<dbReference type="CDD" id="cd11349">
    <property type="entry name" value="AmyAc_3"/>
    <property type="match status" value="1"/>
</dbReference>
<dbReference type="InterPro" id="IPR013780">
    <property type="entry name" value="Glyco_hydro_b"/>
</dbReference>
<dbReference type="Gene3D" id="2.60.40.1180">
    <property type="entry name" value="Golgi alpha-mannosidase II"/>
    <property type="match status" value="1"/>
</dbReference>
<dbReference type="SMART" id="SM00642">
    <property type="entry name" value="Aamy"/>
    <property type="match status" value="1"/>
</dbReference>
<dbReference type="Gene3D" id="3.20.20.80">
    <property type="entry name" value="Glycosidases"/>
    <property type="match status" value="2"/>
</dbReference>
<keyword evidence="3" id="KW-0378">Hydrolase</keyword>
<dbReference type="EMBL" id="CP022743">
    <property type="protein sequence ID" value="ASU35578.1"/>
    <property type="molecule type" value="Genomic_DNA"/>
</dbReference>
<dbReference type="KEGG" id="muc:MuYL_3693"/>
<protein>
    <submittedName>
        <fullName evidence="3">Glycosidase</fullName>
    </submittedName>
</protein>
<dbReference type="PANTHER" id="PTHR10357:SF205">
    <property type="entry name" value="O-GLYCOSYL HYDROLASE FAMILY 13"/>
    <property type="match status" value="1"/>
</dbReference>
<dbReference type="InterPro" id="IPR006047">
    <property type="entry name" value="GH13_cat_dom"/>
</dbReference>
<evidence type="ECO:0000256" key="1">
    <source>
        <dbReference type="SAM" id="SignalP"/>
    </source>
</evidence>
<feature type="chain" id="PRO_5013188877" evidence="1">
    <location>
        <begin position="30"/>
        <end position="607"/>
    </location>
</feature>
<dbReference type="InterPro" id="IPR017853">
    <property type="entry name" value="GH"/>
</dbReference>
<reference evidence="3 4" key="1">
    <citation type="submission" date="2017-08" db="EMBL/GenBank/DDBJ databases">
        <title>Complete genome sequence of Mucilaginibacter sp. strain BJC16-A31.</title>
        <authorList>
            <consortium name="Henan University of Science and Technology"/>
            <person name="You X."/>
        </authorList>
    </citation>
    <scope>NUCLEOTIDE SEQUENCE [LARGE SCALE GENOMIC DNA]</scope>
    <source>
        <strain evidence="3 4">BJC16-A31</strain>
    </source>
</reference>
<dbReference type="GO" id="GO:0009313">
    <property type="term" value="P:oligosaccharide catabolic process"/>
    <property type="evidence" value="ECO:0007669"/>
    <property type="project" value="TreeGrafter"/>
</dbReference>
<name>A0A223P172_9SPHI</name>
<keyword evidence="3" id="KW-0326">Glycosidase</keyword>